<dbReference type="OrthoDB" id="5982258at2759"/>
<feature type="non-terminal residue" evidence="2">
    <location>
        <position position="56"/>
    </location>
</feature>
<feature type="domain" description="Ig-like" evidence="1">
    <location>
        <begin position="19"/>
        <end position="56"/>
    </location>
</feature>
<dbReference type="Pfam" id="PF07679">
    <property type="entry name" value="I-set"/>
    <property type="match status" value="1"/>
</dbReference>
<accession>A0A8X6L0P3</accession>
<organism evidence="2 3">
    <name type="scientific">Trichonephila clavata</name>
    <name type="common">Joro spider</name>
    <name type="synonym">Nephila clavata</name>
    <dbReference type="NCBI Taxonomy" id="2740835"/>
    <lineage>
        <taxon>Eukaryota</taxon>
        <taxon>Metazoa</taxon>
        <taxon>Ecdysozoa</taxon>
        <taxon>Arthropoda</taxon>
        <taxon>Chelicerata</taxon>
        <taxon>Arachnida</taxon>
        <taxon>Araneae</taxon>
        <taxon>Araneomorphae</taxon>
        <taxon>Entelegynae</taxon>
        <taxon>Araneoidea</taxon>
        <taxon>Nephilidae</taxon>
        <taxon>Trichonephila</taxon>
    </lineage>
</organism>
<dbReference type="InterPro" id="IPR007110">
    <property type="entry name" value="Ig-like_dom"/>
</dbReference>
<gene>
    <name evidence="2" type="ORF">TNCT_263691</name>
</gene>
<sequence>MCCSSAGTRTNYVCFPAPPKWIKEPQDASVGLEGRVSLDCEVRGHPKPRILWTKVD</sequence>
<dbReference type="InterPro" id="IPR036179">
    <property type="entry name" value="Ig-like_dom_sf"/>
</dbReference>
<proteinExistence type="predicted"/>
<dbReference type="InterPro" id="IPR013098">
    <property type="entry name" value="Ig_I-set"/>
</dbReference>
<protein>
    <recommendedName>
        <fullName evidence="1">Ig-like domain-containing protein</fullName>
    </recommendedName>
</protein>
<dbReference type="AlphaFoldDB" id="A0A8X6L0P3"/>
<evidence type="ECO:0000313" key="2">
    <source>
        <dbReference type="EMBL" id="GFQ89343.1"/>
    </source>
</evidence>
<evidence type="ECO:0000313" key="3">
    <source>
        <dbReference type="Proteomes" id="UP000887116"/>
    </source>
</evidence>
<dbReference type="Proteomes" id="UP000887116">
    <property type="component" value="Unassembled WGS sequence"/>
</dbReference>
<dbReference type="InterPro" id="IPR013783">
    <property type="entry name" value="Ig-like_fold"/>
</dbReference>
<keyword evidence="3" id="KW-1185">Reference proteome</keyword>
<dbReference type="Gene3D" id="2.60.40.10">
    <property type="entry name" value="Immunoglobulins"/>
    <property type="match status" value="1"/>
</dbReference>
<comment type="caution">
    <text evidence="2">The sequence shown here is derived from an EMBL/GenBank/DDBJ whole genome shotgun (WGS) entry which is preliminary data.</text>
</comment>
<dbReference type="PROSITE" id="PS50835">
    <property type="entry name" value="IG_LIKE"/>
    <property type="match status" value="1"/>
</dbReference>
<evidence type="ECO:0000259" key="1">
    <source>
        <dbReference type="PROSITE" id="PS50835"/>
    </source>
</evidence>
<reference evidence="2" key="1">
    <citation type="submission" date="2020-07" db="EMBL/GenBank/DDBJ databases">
        <title>Multicomponent nature underlies the extraordinary mechanical properties of spider dragline silk.</title>
        <authorList>
            <person name="Kono N."/>
            <person name="Nakamura H."/>
            <person name="Mori M."/>
            <person name="Yoshida Y."/>
            <person name="Ohtoshi R."/>
            <person name="Malay A.D."/>
            <person name="Moran D.A.P."/>
            <person name="Tomita M."/>
            <person name="Numata K."/>
            <person name="Arakawa K."/>
        </authorList>
    </citation>
    <scope>NUCLEOTIDE SEQUENCE</scope>
</reference>
<dbReference type="EMBL" id="BMAO01023546">
    <property type="protein sequence ID" value="GFQ89343.1"/>
    <property type="molecule type" value="Genomic_DNA"/>
</dbReference>
<dbReference type="SUPFAM" id="SSF48726">
    <property type="entry name" value="Immunoglobulin"/>
    <property type="match status" value="1"/>
</dbReference>
<name>A0A8X6L0P3_TRICU</name>